<dbReference type="PROSITE" id="PS50011">
    <property type="entry name" value="PROTEIN_KINASE_DOM"/>
    <property type="match status" value="1"/>
</dbReference>
<organism evidence="3 4">
    <name type="scientific">Podospora comata</name>
    <dbReference type="NCBI Taxonomy" id="48703"/>
    <lineage>
        <taxon>Eukaryota</taxon>
        <taxon>Fungi</taxon>
        <taxon>Dikarya</taxon>
        <taxon>Ascomycota</taxon>
        <taxon>Pezizomycotina</taxon>
        <taxon>Sordariomycetes</taxon>
        <taxon>Sordariomycetidae</taxon>
        <taxon>Sordariales</taxon>
        <taxon>Podosporaceae</taxon>
        <taxon>Podospora</taxon>
    </lineage>
</organism>
<keyword evidence="4" id="KW-1185">Reference proteome</keyword>
<dbReference type="SMART" id="SM00220">
    <property type="entry name" value="S_TKc"/>
    <property type="match status" value="1"/>
</dbReference>
<dbReference type="SUPFAM" id="SSF56112">
    <property type="entry name" value="Protein kinase-like (PK-like)"/>
    <property type="match status" value="1"/>
</dbReference>
<dbReference type="Gene3D" id="1.10.510.10">
    <property type="entry name" value="Transferase(Phosphotransferase) domain 1"/>
    <property type="match status" value="1"/>
</dbReference>
<protein>
    <recommendedName>
        <fullName evidence="2">Protein kinase domain-containing protein</fullName>
    </recommendedName>
</protein>
<dbReference type="PANTHER" id="PTHR24359:SF1">
    <property type="entry name" value="INHIBITOR OF NUCLEAR FACTOR KAPPA-B KINASE EPSILON SUBUNIT HOMOLOG 1-RELATED"/>
    <property type="match status" value="1"/>
</dbReference>
<evidence type="ECO:0000313" key="3">
    <source>
        <dbReference type="EMBL" id="VBB71453.1"/>
    </source>
</evidence>
<dbReference type="PANTHER" id="PTHR24359">
    <property type="entry name" value="SERINE/THREONINE-PROTEIN KINASE SBK1"/>
    <property type="match status" value="1"/>
</dbReference>
<dbReference type="InterPro" id="IPR000719">
    <property type="entry name" value="Prot_kinase_dom"/>
</dbReference>
<feature type="compositionally biased region" description="Low complexity" evidence="1">
    <location>
        <begin position="549"/>
        <end position="566"/>
    </location>
</feature>
<accession>A0ABY6RTD1</accession>
<feature type="region of interest" description="Disordered" evidence="1">
    <location>
        <begin position="427"/>
        <end position="450"/>
    </location>
</feature>
<feature type="domain" description="Protein kinase" evidence="2">
    <location>
        <begin position="184"/>
        <end position="508"/>
    </location>
</feature>
<gene>
    <name evidence="3" type="ORF">PODCO_101420</name>
</gene>
<dbReference type="EMBL" id="LR026964">
    <property type="protein sequence ID" value="VBB71453.1"/>
    <property type="molecule type" value="Genomic_DNA"/>
</dbReference>
<name>A0ABY6RTD1_PODCO</name>
<dbReference type="Proteomes" id="UP000280685">
    <property type="component" value="Chromosome 1"/>
</dbReference>
<dbReference type="CDD" id="cd00180">
    <property type="entry name" value="PKc"/>
    <property type="match status" value="1"/>
</dbReference>
<dbReference type="Pfam" id="PF00069">
    <property type="entry name" value="Pkinase"/>
    <property type="match status" value="1"/>
</dbReference>
<feature type="region of interest" description="Disordered" evidence="1">
    <location>
        <begin position="1"/>
        <end position="24"/>
    </location>
</feature>
<reference evidence="3" key="1">
    <citation type="submission" date="2018-02" db="EMBL/GenBank/DDBJ databases">
        <authorList>
            <person name="Silar P."/>
        </authorList>
    </citation>
    <scope>NUCLEOTIDE SEQUENCE [LARGE SCALE GENOMIC DNA]</scope>
    <source>
        <strain evidence="3">T</strain>
    </source>
</reference>
<sequence length="605" mass="67967">MGRMVRHHERPACPHLPRSSQGTMSGPLYKSLKGSLITSSLGEIQFLPRSVVEAKVTIEKITPHLSYVSRIYTLVSEDSLARQIHQQARRVFAILVLIGKPSAIQTLFTKDGLIDDHLPLEVVKNGEHDTIVSSTTRKTFPAFDNWGDPAAVDRFLEKQYLVLAPVFHTAGQALKLNRSHPLPFEECTWKASGSDGVSVYHGRLHPSHQLPPFTTNSNDRIAIKEIPDKKAFDREKENLDRIQYLHHKHLIRLLGSCEKGSVNYFFFPWADGGNLRDLWHLQGDGSGTSLWTPQTIAWALDQMLGLVDAIRILHDNRIRHGDIKPQNILHFPEATQGSGKIGGRLVLADVGVSKFHHEATALRNEATNTRDATISYEAPEATSEFRNGKPRPRRYDMWSLGCMFLEFVVWLQYEFEAVEMFRKQRMPRRGDPRTAPGNFFTQSTTDDGPATIHSKVTDAIGLLRDDPRCCSDGDSTTAVEDLITLIERDLLQIDPEKRAKAPALHKNLNRIVQRAHRDPQYLCRLVNPSPEIPRFFQRSKRRDSKGSTRKLSLSSSSSVSSYAGSSFTPTDTGRSRRSSVSSVSHVGRMSKMSLGEEAAVIEEES</sequence>
<feature type="region of interest" description="Disordered" evidence="1">
    <location>
        <begin position="534"/>
        <end position="605"/>
    </location>
</feature>
<evidence type="ECO:0000259" key="2">
    <source>
        <dbReference type="PROSITE" id="PS50011"/>
    </source>
</evidence>
<dbReference type="InterPro" id="IPR011009">
    <property type="entry name" value="Kinase-like_dom_sf"/>
</dbReference>
<evidence type="ECO:0000256" key="1">
    <source>
        <dbReference type="SAM" id="MobiDB-lite"/>
    </source>
</evidence>
<proteinExistence type="predicted"/>
<evidence type="ECO:0000313" key="4">
    <source>
        <dbReference type="Proteomes" id="UP000280685"/>
    </source>
</evidence>